<sequence length="457" mass="50416">MIEQLVTQAIHSVYASYGRVSKQIERGYDRDVRHPEWTRWLLNQLGNPDANQFNVAVTGSKGKGSHAILMAAILQRLGLRVGLFTSPHLVDFLERLRVDGQMIAGEQFVSYAKLVEDEVNRAPLPNGQYFGPVGLLAVMASLYFRDMQTDVNVFELGRGARHDDVNQIRHRGALLTPVFPEHLDKLGPTWLDVADEKFGVITPDVKWLISYTQASFVEERLLALGAAGADVAQGLSIASLGRDFDVSVAEESDGGGKVATVTTTWRGKILRAKIPDSLFPFVGNVAVALVGAAHVMRDLTGTVQDVDVELTGLRLAGRLQVIQDKPTCLLDGTIHKENAKFIAKWLQAREKTGKIGAILSLPDGKDAPGVLEELGSYCDWLLFTHCTNKHMRYTRDFQQLGLQYVNQVDVEPDVHKAIAMALDKSRAEDVLIFAGTQSYVGDVLRAFETPTESIWIP</sequence>
<dbReference type="Gene3D" id="3.90.190.20">
    <property type="entry name" value="Mur ligase, C-terminal domain"/>
    <property type="match status" value="1"/>
</dbReference>
<dbReference type="InterPro" id="IPR036615">
    <property type="entry name" value="Mur_ligase_C_dom_sf"/>
</dbReference>
<dbReference type="NCBIfam" id="TIGR01499">
    <property type="entry name" value="folC"/>
    <property type="match status" value="1"/>
</dbReference>
<evidence type="ECO:0000256" key="1">
    <source>
        <dbReference type="ARBA" id="ARBA00008276"/>
    </source>
</evidence>
<dbReference type="InterPro" id="IPR001645">
    <property type="entry name" value="Folylpolyglutamate_synth"/>
</dbReference>
<reference evidence="8" key="1">
    <citation type="journal article" date="2019" name="Int. J. Syst. Evol. Microbiol.">
        <title>The Global Catalogue of Microorganisms (GCM) 10K type strain sequencing project: providing services to taxonomists for standard genome sequencing and annotation.</title>
        <authorList>
            <consortium name="The Broad Institute Genomics Platform"/>
            <consortium name="The Broad Institute Genome Sequencing Center for Infectious Disease"/>
            <person name="Wu L."/>
            <person name="Ma J."/>
        </authorList>
    </citation>
    <scope>NUCLEOTIDE SEQUENCE [LARGE SCALE GENOMIC DNA]</scope>
    <source>
        <strain evidence="8">CGMCC 1.12286</strain>
    </source>
</reference>
<comment type="caution">
    <text evidence="7">The sequence shown here is derived from an EMBL/GenBank/DDBJ whole genome shotgun (WGS) entry which is preliminary data.</text>
</comment>
<comment type="similarity">
    <text evidence="1">Belongs to the folylpolyglutamate synthase family.</text>
</comment>
<evidence type="ECO:0000313" key="8">
    <source>
        <dbReference type="Proteomes" id="UP001597079"/>
    </source>
</evidence>
<dbReference type="PANTHER" id="PTHR11136:SF0">
    <property type="entry name" value="DIHYDROFOLATE SYNTHETASE-RELATED"/>
    <property type="match status" value="1"/>
</dbReference>
<dbReference type="Gene3D" id="3.40.1190.10">
    <property type="entry name" value="Mur-like, catalytic domain"/>
    <property type="match status" value="1"/>
</dbReference>
<keyword evidence="8" id="KW-1185">Reference proteome</keyword>
<keyword evidence="3" id="KW-0479">Metal-binding</keyword>
<evidence type="ECO:0000256" key="5">
    <source>
        <dbReference type="ARBA" id="ARBA00022840"/>
    </source>
</evidence>
<dbReference type="SUPFAM" id="SSF53244">
    <property type="entry name" value="MurD-like peptide ligases, peptide-binding domain"/>
    <property type="match status" value="1"/>
</dbReference>
<evidence type="ECO:0000256" key="2">
    <source>
        <dbReference type="ARBA" id="ARBA00022598"/>
    </source>
</evidence>
<evidence type="ECO:0000313" key="7">
    <source>
        <dbReference type="EMBL" id="MFD1674248.1"/>
    </source>
</evidence>
<dbReference type="InterPro" id="IPR036565">
    <property type="entry name" value="Mur-like_cat_sf"/>
</dbReference>
<gene>
    <name evidence="7" type="ORF">ACFSB2_05910</name>
</gene>
<keyword evidence="6" id="KW-0460">Magnesium</keyword>
<dbReference type="RefSeq" id="WP_377942116.1">
    <property type="nucleotide sequence ID" value="NZ_JBHUCX010000018.1"/>
</dbReference>
<accession>A0ABW4JE68</accession>
<dbReference type="SUPFAM" id="SSF53623">
    <property type="entry name" value="MurD-like peptide ligases, catalytic domain"/>
    <property type="match status" value="1"/>
</dbReference>
<evidence type="ECO:0000256" key="4">
    <source>
        <dbReference type="ARBA" id="ARBA00022741"/>
    </source>
</evidence>
<dbReference type="EMBL" id="JBHUCX010000018">
    <property type="protein sequence ID" value="MFD1674248.1"/>
    <property type="molecule type" value="Genomic_DNA"/>
</dbReference>
<keyword evidence="4" id="KW-0547">Nucleotide-binding</keyword>
<evidence type="ECO:0000256" key="3">
    <source>
        <dbReference type="ARBA" id="ARBA00022723"/>
    </source>
</evidence>
<keyword evidence="5" id="KW-0067">ATP-binding</keyword>
<protein>
    <submittedName>
        <fullName evidence="7">Bifunctional folylpolyglutamate synthase/dihydrofolate synthase</fullName>
    </submittedName>
</protein>
<keyword evidence="2" id="KW-0436">Ligase</keyword>
<proteinExistence type="inferred from homology"/>
<evidence type="ECO:0000256" key="6">
    <source>
        <dbReference type="ARBA" id="ARBA00022842"/>
    </source>
</evidence>
<name>A0ABW4JE68_9BACL</name>
<dbReference type="PANTHER" id="PTHR11136">
    <property type="entry name" value="FOLYLPOLYGLUTAMATE SYNTHASE-RELATED"/>
    <property type="match status" value="1"/>
</dbReference>
<dbReference type="Proteomes" id="UP001597079">
    <property type="component" value="Unassembled WGS sequence"/>
</dbReference>
<organism evidence="7 8">
    <name type="scientific">Alicyclobacillus fodiniaquatilis</name>
    <dbReference type="NCBI Taxonomy" id="1661150"/>
    <lineage>
        <taxon>Bacteria</taxon>
        <taxon>Bacillati</taxon>
        <taxon>Bacillota</taxon>
        <taxon>Bacilli</taxon>
        <taxon>Bacillales</taxon>
        <taxon>Alicyclobacillaceae</taxon>
        <taxon>Alicyclobacillus</taxon>
    </lineage>
</organism>